<dbReference type="PANTHER" id="PTHR30055">
    <property type="entry name" value="HTH-TYPE TRANSCRIPTIONAL REGULATOR RUTR"/>
    <property type="match status" value="1"/>
</dbReference>
<dbReference type="GO" id="GO:0000976">
    <property type="term" value="F:transcription cis-regulatory region binding"/>
    <property type="evidence" value="ECO:0007669"/>
    <property type="project" value="TreeGrafter"/>
</dbReference>
<accession>A0A936NA02</accession>
<evidence type="ECO:0000256" key="2">
    <source>
        <dbReference type="PROSITE-ProRule" id="PRU00335"/>
    </source>
</evidence>
<dbReference type="Pfam" id="PF00440">
    <property type="entry name" value="TetR_N"/>
    <property type="match status" value="1"/>
</dbReference>
<proteinExistence type="predicted"/>
<dbReference type="PROSITE" id="PS50977">
    <property type="entry name" value="HTH_TETR_2"/>
    <property type="match status" value="1"/>
</dbReference>
<dbReference type="PANTHER" id="PTHR30055:SF226">
    <property type="entry name" value="HTH-TYPE TRANSCRIPTIONAL REGULATOR PKSA"/>
    <property type="match status" value="1"/>
</dbReference>
<feature type="domain" description="HTH tetR-type" evidence="3">
    <location>
        <begin position="5"/>
        <end position="65"/>
    </location>
</feature>
<dbReference type="InterPro" id="IPR036271">
    <property type="entry name" value="Tet_transcr_reg_TetR-rel_C_sf"/>
</dbReference>
<feature type="DNA-binding region" description="H-T-H motif" evidence="2">
    <location>
        <begin position="28"/>
        <end position="47"/>
    </location>
</feature>
<evidence type="ECO:0000313" key="4">
    <source>
        <dbReference type="EMBL" id="MBK9296405.1"/>
    </source>
</evidence>
<keyword evidence="1 2" id="KW-0238">DNA-binding</keyword>
<organism evidence="4 5">
    <name type="scientific">Candidatus Neomicrothrix subdominans</name>
    <dbReference type="NCBI Taxonomy" id="2954438"/>
    <lineage>
        <taxon>Bacteria</taxon>
        <taxon>Bacillati</taxon>
        <taxon>Actinomycetota</taxon>
        <taxon>Acidimicrobiia</taxon>
        <taxon>Acidimicrobiales</taxon>
        <taxon>Microthrixaceae</taxon>
        <taxon>Candidatus Neomicrothrix</taxon>
    </lineage>
</organism>
<dbReference type="Gene3D" id="1.10.10.60">
    <property type="entry name" value="Homeodomain-like"/>
    <property type="match status" value="1"/>
</dbReference>
<evidence type="ECO:0000256" key="1">
    <source>
        <dbReference type="ARBA" id="ARBA00023125"/>
    </source>
</evidence>
<dbReference type="SUPFAM" id="SSF48498">
    <property type="entry name" value="Tetracyclin repressor-like, C-terminal domain"/>
    <property type="match status" value="1"/>
</dbReference>
<name>A0A936NA02_9ACTN</name>
<sequence length="202" mass="22345">MRPRQISDEILLDSVLAAFADDGYDGASMRQVCRRLDFSHNLLNKRYGTKESLWYAAVDHGLRAMLDQLAEGILDAGDDPLDQLRGAMLRFVGVTRANPALVRILHQESTHRGPRYDYLLQRYVTPINEVGLRSIKQLQADGLVRTGPVTTVFFHLVTYGLGVMSSHPEALSAFGDANADPDEAAKLGVEMVLDSIRVHAAQ</sequence>
<dbReference type="Proteomes" id="UP000727993">
    <property type="component" value="Unassembled WGS sequence"/>
</dbReference>
<protein>
    <submittedName>
        <fullName evidence="4">TetR/AcrR family transcriptional regulator</fullName>
    </submittedName>
</protein>
<reference evidence="4 5" key="1">
    <citation type="submission" date="2020-10" db="EMBL/GenBank/DDBJ databases">
        <title>Connecting structure to function with the recovery of over 1000 high-quality activated sludge metagenome-assembled genomes encoding full-length rRNA genes using long-read sequencing.</title>
        <authorList>
            <person name="Singleton C.M."/>
            <person name="Petriglieri F."/>
            <person name="Kristensen J.M."/>
            <person name="Kirkegaard R.H."/>
            <person name="Michaelsen T.Y."/>
            <person name="Andersen M.H."/>
            <person name="Karst S.M."/>
            <person name="Dueholm M.S."/>
            <person name="Nielsen P.H."/>
            <person name="Albertsen M."/>
        </authorList>
    </citation>
    <scope>NUCLEOTIDE SEQUENCE [LARGE SCALE GENOMIC DNA]</scope>
    <source>
        <strain evidence="4">Lyne_18-Q3-R50-59_MAXAC.006</strain>
    </source>
</reference>
<dbReference type="GO" id="GO:0003700">
    <property type="term" value="F:DNA-binding transcription factor activity"/>
    <property type="evidence" value="ECO:0007669"/>
    <property type="project" value="TreeGrafter"/>
</dbReference>
<dbReference type="SUPFAM" id="SSF46689">
    <property type="entry name" value="Homeodomain-like"/>
    <property type="match status" value="1"/>
</dbReference>
<gene>
    <name evidence="4" type="ORF">IPN02_06010</name>
</gene>
<dbReference type="InterPro" id="IPR050109">
    <property type="entry name" value="HTH-type_TetR-like_transc_reg"/>
</dbReference>
<dbReference type="InterPro" id="IPR009057">
    <property type="entry name" value="Homeodomain-like_sf"/>
</dbReference>
<dbReference type="EMBL" id="JADJZA010000002">
    <property type="protein sequence ID" value="MBK9296405.1"/>
    <property type="molecule type" value="Genomic_DNA"/>
</dbReference>
<dbReference type="InterPro" id="IPR001647">
    <property type="entry name" value="HTH_TetR"/>
</dbReference>
<comment type="caution">
    <text evidence="4">The sequence shown here is derived from an EMBL/GenBank/DDBJ whole genome shotgun (WGS) entry which is preliminary data.</text>
</comment>
<evidence type="ECO:0000313" key="5">
    <source>
        <dbReference type="Proteomes" id="UP000727993"/>
    </source>
</evidence>
<dbReference type="Gene3D" id="1.10.357.10">
    <property type="entry name" value="Tetracycline Repressor, domain 2"/>
    <property type="match status" value="1"/>
</dbReference>
<dbReference type="AlphaFoldDB" id="A0A936NA02"/>
<evidence type="ECO:0000259" key="3">
    <source>
        <dbReference type="PROSITE" id="PS50977"/>
    </source>
</evidence>